<feature type="signal peptide" evidence="1">
    <location>
        <begin position="1"/>
        <end position="25"/>
    </location>
</feature>
<proteinExistence type="predicted"/>
<protein>
    <recommendedName>
        <fullName evidence="2">Ice-binding protein C-terminal domain-containing protein</fullName>
    </recommendedName>
</protein>
<dbReference type="RefSeq" id="WP_152101332.1">
    <property type="nucleotide sequence ID" value="NZ_AP021861.1"/>
</dbReference>
<dbReference type="EMBL" id="AP021861">
    <property type="protein sequence ID" value="BBO36092.1"/>
    <property type="molecule type" value="Genomic_DNA"/>
</dbReference>
<dbReference type="KEGG" id="lpav:PLANPX_5704"/>
<evidence type="ECO:0000313" key="4">
    <source>
        <dbReference type="Proteomes" id="UP000326837"/>
    </source>
</evidence>
<organism evidence="3 4">
    <name type="scientific">Lacipirellula parvula</name>
    <dbReference type="NCBI Taxonomy" id="2650471"/>
    <lineage>
        <taxon>Bacteria</taxon>
        <taxon>Pseudomonadati</taxon>
        <taxon>Planctomycetota</taxon>
        <taxon>Planctomycetia</taxon>
        <taxon>Pirellulales</taxon>
        <taxon>Lacipirellulaceae</taxon>
        <taxon>Lacipirellula</taxon>
    </lineage>
</organism>
<name>A0A5K7XJ42_9BACT</name>
<evidence type="ECO:0000256" key="1">
    <source>
        <dbReference type="SAM" id="SignalP"/>
    </source>
</evidence>
<sequence length="290" mass="29558">MTITRFSRLAALLVAIGMAPALASAAPFMNIDFEGDAAGSAPSVSAPGNPMTKPSAIGGYTATTSDSPPTAASGTIVVGSAPGMAQGAIMTTNPANAELGALWIDNNGFGAVGQKVRMSFDVNILAAPTVALTQPKLLAGGGSAGIILGMNAFTNSGSQQSFRFAAAPTSETGGVFAFRSADNTTLVDFFNYVEGTTYNVAIEADYTTGKVKAFVDGIEKISNHTFLLANEPSATTGEYFFHLNGEAGYANSVAIDNIQSSVVPEPASLGLAGAAALSLFVVRRRQRGNA</sequence>
<dbReference type="Proteomes" id="UP000326837">
    <property type="component" value="Chromosome"/>
</dbReference>
<gene>
    <name evidence="3" type="ORF">PLANPX_5704</name>
</gene>
<dbReference type="NCBIfam" id="TIGR02595">
    <property type="entry name" value="PEP_CTERM"/>
    <property type="match status" value="1"/>
</dbReference>
<dbReference type="Pfam" id="PF07589">
    <property type="entry name" value="PEP-CTERM"/>
    <property type="match status" value="1"/>
</dbReference>
<accession>A0A5K7XJ42</accession>
<reference evidence="4" key="1">
    <citation type="submission" date="2019-10" db="EMBL/GenBank/DDBJ databases">
        <title>Lacipirellula parvula gen. nov., sp. nov., representing a lineage of planctomycetes widespread in freshwater anoxic habitats, and description of the family Lacipirellulaceae.</title>
        <authorList>
            <person name="Dedysh S.N."/>
            <person name="Kulichevskaya I.S."/>
            <person name="Beletsky A.V."/>
            <person name="Rakitin A.L."/>
            <person name="Mardanov A.V."/>
            <person name="Ivanova A.A."/>
            <person name="Saltykova V.X."/>
            <person name="Rijpstra W.I.C."/>
            <person name="Sinninghe Damste J.S."/>
            <person name="Ravin N.V."/>
        </authorList>
    </citation>
    <scope>NUCLEOTIDE SEQUENCE [LARGE SCALE GENOMIC DNA]</scope>
    <source>
        <strain evidence="4">PX69</strain>
    </source>
</reference>
<evidence type="ECO:0000313" key="3">
    <source>
        <dbReference type="EMBL" id="BBO36092.1"/>
    </source>
</evidence>
<dbReference type="InterPro" id="IPR013424">
    <property type="entry name" value="Ice-binding_C"/>
</dbReference>
<keyword evidence="4" id="KW-1185">Reference proteome</keyword>
<evidence type="ECO:0000259" key="2">
    <source>
        <dbReference type="Pfam" id="PF07589"/>
    </source>
</evidence>
<feature type="chain" id="PRO_5024854682" description="Ice-binding protein C-terminal domain-containing protein" evidence="1">
    <location>
        <begin position="26"/>
        <end position="290"/>
    </location>
</feature>
<dbReference type="AlphaFoldDB" id="A0A5K7XJ42"/>
<keyword evidence="1" id="KW-0732">Signal</keyword>
<feature type="domain" description="Ice-binding protein C-terminal" evidence="2">
    <location>
        <begin position="263"/>
        <end position="285"/>
    </location>
</feature>